<sequence length="1273" mass="137960">MNRLSSKHNTQWHSDELEMPSWTSIHVSDSEDGNSVGDWNDNELKLDEIMNIDDTGNFFIEKPLPVSSPSQSNAHVIVPPTDTHILQQNMGSSAPDPRLDDHPAPNQPPTDQTETVAPVVIAVPNPARDLSNSFNASSPSRSRSPPGEVGVNASAISSTSSTEKRLNVDTQALDLHSVDTQESGSRRFIKESSGAVRSGEDQNTRIGPDSTPRAGSTGEGLGERSGMTSSAVGEPRRVLEASKGSGGLGSASTAVSRLLPYSKSAPKSGHGTSVSTATISSPASAKTKKNIQTSLSAYGFQSSASSASSSIITKPKANTKAKFLGVFVSPIPTPSKSSQFLSSAKSHPKRSHKTFTSPSSSDDETNDAIHIVDALTAAFSSNDRSDYALDKSSVSSLLPSSSSVSDHSHTPSTSAPPSPSTTPVSNTFIVHAHPSNDSAHLATKTKSATSSFVKSRTTQSTARPSHLGPRSKLKSTANKSASIRNTTANDSRHDHDDINLDIQQNQRPDAPLPHTSLEYKDRNDSGSALDRSSSPDPLGLRTPSNADNDDSSGNRTEGKVEGMGVVRDHETPHAARKRKYERLQSDVQDFEEVGNSNSIVNALSSAFGHPIGTPVRSRVLGAGAAVIDDDSRVVRDKRTSATFVPSPLAPLSRRKRMEDNAVGPSAFVSDTTTPEDATEERPTTFTLADALSRAFANNDNNVASNQGRILPIRIPAQLSPSRPLKKPQQEGSDLRVVIRIPKMNRDRGDADVTRVSTMMTQEEVNEYLEVMVADVPTLGDLEVMELKNYEDEEEDQDQDEGQDVGEKDKSVMEGVDERKTRTQESLDAVGSVSVVVDASVVVDEGQDVGEKDKTVMEGENGRITRTQESLDAVGSVSVVVDASVVVEERPADEMSVEEIETDGVIQARQEKAREMEERRSRKRAEKEEEERKKWQQERFCLEMNVAHIGGGKFVKLVRAETELEKLRRGYSSELGHPLLQGKDIEDAITEITQTLSKTEKDAITQPTESEEEREWNRRKAEAQYLHDGRSYTEQFLQRINEWFGPEFLTVKALGTGQKPKKARVPQIPSESLLSAKGGLFRNDETSDEETEATTEVEVAVVDGSETLRDRTPPSATPVVEPESQTSIETAFGASINLDHAIKDGHHVEGEHGEERARLSMKRARDEMEMESESGDIVVGIAGPEVNGNGTEDGAVKRARIDVINPDDGNNGLAAEDFVVCPALLQKLVKGKSKVSSQEMKMIGRFLEVLAVADDDWSMIPQASLARVYTWVPI</sequence>
<protein>
    <submittedName>
        <fullName evidence="2">Uncharacterized protein</fullName>
    </submittedName>
</protein>
<feature type="region of interest" description="Disordered" evidence="1">
    <location>
        <begin position="789"/>
        <end position="824"/>
    </location>
</feature>
<evidence type="ECO:0000313" key="3">
    <source>
        <dbReference type="Proteomes" id="UP000297245"/>
    </source>
</evidence>
<dbReference type="EMBL" id="ML179351">
    <property type="protein sequence ID" value="THU89978.1"/>
    <property type="molecule type" value="Genomic_DNA"/>
</dbReference>
<feature type="compositionally biased region" description="Low complexity" evidence="1">
    <location>
        <begin position="137"/>
        <end position="146"/>
    </location>
</feature>
<reference evidence="2 3" key="1">
    <citation type="journal article" date="2019" name="Nat. Ecol. Evol.">
        <title>Megaphylogeny resolves global patterns of mushroom evolution.</title>
        <authorList>
            <person name="Varga T."/>
            <person name="Krizsan K."/>
            <person name="Foldi C."/>
            <person name="Dima B."/>
            <person name="Sanchez-Garcia M."/>
            <person name="Sanchez-Ramirez S."/>
            <person name="Szollosi G.J."/>
            <person name="Szarkandi J.G."/>
            <person name="Papp V."/>
            <person name="Albert L."/>
            <person name="Andreopoulos W."/>
            <person name="Angelini C."/>
            <person name="Antonin V."/>
            <person name="Barry K.W."/>
            <person name="Bougher N.L."/>
            <person name="Buchanan P."/>
            <person name="Buyck B."/>
            <person name="Bense V."/>
            <person name="Catcheside P."/>
            <person name="Chovatia M."/>
            <person name="Cooper J."/>
            <person name="Damon W."/>
            <person name="Desjardin D."/>
            <person name="Finy P."/>
            <person name="Geml J."/>
            <person name="Haridas S."/>
            <person name="Hughes K."/>
            <person name="Justo A."/>
            <person name="Karasinski D."/>
            <person name="Kautmanova I."/>
            <person name="Kiss B."/>
            <person name="Kocsube S."/>
            <person name="Kotiranta H."/>
            <person name="LaButti K.M."/>
            <person name="Lechner B.E."/>
            <person name="Liimatainen K."/>
            <person name="Lipzen A."/>
            <person name="Lukacs Z."/>
            <person name="Mihaltcheva S."/>
            <person name="Morgado L.N."/>
            <person name="Niskanen T."/>
            <person name="Noordeloos M.E."/>
            <person name="Ohm R.A."/>
            <person name="Ortiz-Santana B."/>
            <person name="Ovrebo C."/>
            <person name="Racz N."/>
            <person name="Riley R."/>
            <person name="Savchenko A."/>
            <person name="Shiryaev A."/>
            <person name="Soop K."/>
            <person name="Spirin V."/>
            <person name="Szebenyi C."/>
            <person name="Tomsovsky M."/>
            <person name="Tulloss R.E."/>
            <person name="Uehling J."/>
            <person name="Grigoriev I.V."/>
            <person name="Vagvolgyi C."/>
            <person name="Papp T."/>
            <person name="Martin F.M."/>
            <person name="Miettinen O."/>
            <person name="Hibbett D.S."/>
            <person name="Nagy L.G."/>
        </authorList>
    </citation>
    <scope>NUCLEOTIDE SEQUENCE [LARGE SCALE GENOMIC DNA]</scope>
    <source>
        <strain evidence="2 3">CBS 962.96</strain>
    </source>
</reference>
<feature type="region of interest" description="Disordered" evidence="1">
    <location>
        <begin position="1"/>
        <end position="39"/>
    </location>
</feature>
<feature type="compositionally biased region" description="Basic and acidic residues" evidence="1">
    <location>
        <begin position="804"/>
        <end position="824"/>
    </location>
</feature>
<feature type="compositionally biased region" description="Polar residues" evidence="1">
    <location>
        <begin position="474"/>
        <end position="489"/>
    </location>
</feature>
<feature type="region of interest" description="Disordered" evidence="1">
    <location>
        <begin position="910"/>
        <end position="929"/>
    </location>
</feature>
<feature type="compositionally biased region" description="Polar residues" evidence="1">
    <location>
        <begin position="270"/>
        <end position="288"/>
    </location>
</feature>
<feature type="compositionally biased region" description="Polar residues" evidence="1">
    <location>
        <begin position="444"/>
        <end position="463"/>
    </location>
</feature>
<feature type="compositionally biased region" description="Low complexity" evidence="1">
    <location>
        <begin position="392"/>
        <end position="413"/>
    </location>
</feature>
<feature type="compositionally biased region" description="Low complexity" evidence="1">
    <location>
        <begin position="335"/>
        <end position="345"/>
    </location>
</feature>
<feature type="compositionally biased region" description="Polar residues" evidence="1">
    <location>
        <begin position="542"/>
        <end position="555"/>
    </location>
</feature>
<dbReference type="OrthoDB" id="10692833at2759"/>
<feature type="region of interest" description="Disordered" evidence="1">
    <location>
        <begin position="330"/>
        <end position="366"/>
    </location>
</feature>
<feature type="compositionally biased region" description="Basic and acidic residues" evidence="1">
    <location>
        <begin position="176"/>
        <end position="190"/>
    </location>
</feature>
<accession>A0A4S8LMM4</accession>
<dbReference type="Proteomes" id="UP000297245">
    <property type="component" value="Unassembled WGS sequence"/>
</dbReference>
<evidence type="ECO:0000313" key="2">
    <source>
        <dbReference type="EMBL" id="THU89978.1"/>
    </source>
</evidence>
<feature type="region of interest" description="Disordered" evidence="1">
    <location>
        <begin position="62"/>
        <end position="288"/>
    </location>
</feature>
<gene>
    <name evidence="2" type="ORF">K435DRAFT_864779</name>
</gene>
<feature type="compositionally biased region" description="Acidic residues" evidence="1">
    <location>
        <begin position="790"/>
        <end position="803"/>
    </location>
</feature>
<dbReference type="AlphaFoldDB" id="A0A4S8LMM4"/>
<name>A0A4S8LMM4_DENBC</name>
<evidence type="ECO:0000256" key="1">
    <source>
        <dbReference type="SAM" id="MobiDB-lite"/>
    </source>
</evidence>
<feature type="region of interest" description="Disordered" evidence="1">
    <location>
        <begin position="390"/>
        <end position="579"/>
    </location>
</feature>
<feature type="compositionally biased region" description="Basic and acidic residues" evidence="1">
    <location>
        <begin position="556"/>
        <end position="573"/>
    </location>
</feature>
<feature type="compositionally biased region" description="Low complexity" evidence="1">
    <location>
        <begin position="116"/>
        <end position="127"/>
    </location>
</feature>
<proteinExistence type="predicted"/>
<keyword evidence="3" id="KW-1185">Reference proteome</keyword>
<organism evidence="2 3">
    <name type="scientific">Dendrothele bispora (strain CBS 962.96)</name>
    <dbReference type="NCBI Taxonomy" id="1314807"/>
    <lineage>
        <taxon>Eukaryota</taxon>
        <taxon>Fungi</taxon>
        <taxon>Dikarya</taxon>
        <taxon>Basidiomycota</taxon>
        <taxon>Agaricomycotina</taxon>
        <taxon>Agaricomycetes</taxon>
        <taxon>Agaricomycetidae</taxon>
        <taxon>Agaricales</taxon>
        <taxon>Agaricales incertae sedis</taxon>
        <taxon>Dendrothele</taxon>
    </lineage>
</organism>